<evidence type="ECO:0000313" key="4">
    <source>
        <dbReference type="EMBL" id="GLI28578.1"/>
    </source>
</evidence>
<protein>
    <submittedName>
        <fullName evidence="4">TetR family transcriptional regulator</fullName>
    </submittedName>
</protein>
<dbReference type="GO" id="GO:0000976">
    <property type="term" value="F:transcription cis-regulatory region binding"/>
    <property type="evidence" value="ECO:0007669"/>
    <property type="project" value="TreeGrafter"/>
</dbReference>
<sequence length="217" mass="23198">MDVKEAGVAIADPTASDVAPIDDWRDYSDDPLPPILRAAVECFVESGFHGTTVRLIAARAGLSVPGYYHHYPSKEDTLVAVMRHAMADLYGRTLAADATAGSDPVDRLAAHVECLVLFHAHRGDLAFIAASEIRALGPSARDEHIAARDRQQAVLEQIVAAGVRSGAFDVAHERDAVRALVTMCTGVAQWFRPGGGLAAGQLADEYVELALRMLGSR</sequence>
<proteinExistence type="predicted"/>
<accession>A0A9W6FSV4</accession>
<dbReference type="AlphaFoldDB" id="A0A9W6FSV4"/>
<reference evidence="4" key="1">
    <citation type="submission" date="2022-12" db="EMBL/GenBank/DDBJ databases">
        <title>Reference genome sequencing for broad-spectrum identification of bacterial and archaeal isolates by mass spectrometry.</title>
        <authorList>
            <person name="Sekiguchi Y."/>
            <person name="Tourlousse D.M."/>
        </authorList>
    </citation>
    <scope>NUCLEOTIDE SEQUENCE</scope>
    <source>
        <strain evidence="4">14</strain>
    </source>
</reference>
<gene>
    <name evidence="4" type="ORF">ARHIZOSPH14_28200</name>
</gene>
<organism evidence="4 5">
    <name type="scientific">Agromyces rhizosphaerae</name>
    <dbReference type="NCBI Taxonomy" id="88374"/>
    <lineage>
        <taxon>Bacteria</taxon>
        <taxon>Bacillati</taxon>
        <taxon>Actinomycetota</taxon>
        <taxon>Actinomycetes</taxon>
        <taxon>Micrococcales</taxon>
        <taxon>Microbacteriaceae</taxon>
        <taxon>Agromyces</taxon>
    </lineage>
</organism>
<comment type="caution">
    <text evidence="4">The sequence shown here is derived from an EMBL/GenBank/DDBJ whole genome shotgun (WGS) entry which is preliminary data.</text>
</comment>
<dbReference type="PRINTS" id="PR00455">
    <property type="entry name" value="HTHTETR"/>
</dbReference>
<feature type="DNA-binding region" description="H-T-H motif" evidence="2">
    <location>
        <begin position="52"/>
        <end position="71"/>
    </location>
</feature>
<dbReference type="InterPro" id="IPR041490">
    <property type="entry name" value="KstR2_TetR_C"/>
</dbReference>
<dbReference type="InterPro" id="IPR050109">
    <property type="entry name" value="HTH-type_TetR-like_transc_reg"/>
</dbReference>
<evidence type="ECO:0000259" key="3">
    <source>
        <dbReference type="PROSITE" id="PS50977"/>
    </source>
</evidence>
<feature type="domain" description="HTH tetR-type" evidence="3">
    <location>
        <begin position="29"/>
        <end position="89"/>
    </location>
</feature>
<dbReference type="PROSITE" id="PS50977">
    <property type="entry name" value="HTH_TETR_2"/>
    <property type="match status" value="1"/>
</dbReference>
<evidence type="ECO:0000256" key="2">
    <source>
        <dbReference type="PROSITE-ProRule" id="PRU00335"/>
    </source>
</evidence>
<evidence type="ECO:0000313" key="5">
    <source>
        <dbReference type="Proteomes" id="UP001144396"/>
    </source>
</evidence>
<dbReference type="GO" id="GO:0003700">
    <property type="term" value="F:DNA-binding transcription factor activity"/>
    <property type="evidence" value="ECO:0007669"/>
    <property type="project" value="TreeGrafter"/>
</dbReference>
<dbReference type="SUPFAM" id="SSF46689">
    <property type="entry name" value="Homeodomain-like"/>
    <property type="match status" value="1"/>
</dbReference>
<name>A0A9W6FSV4_9MICO</name>
<dbReference type="Pfam" id="PF17932">
    <property type="entry name" value="TetR_C_24"/>
    <property type="match status" value="1"/>
</dbReference>
<keyword evidence="5" id="KW-1185">Reference proteome</keyword>
<dbReference type="InterPro" id="IPR009057">
    <property type="entry name" value="Homeodomain-like_sf"/>
</dbReference>
<dbReference type="PANTHER" id="PTHR30055:SF237">
    <property type="entry name" value="TRANSCRIPTIONAL REPRESSOR MCE3R"/>
    <property type="match status" value="1"/>
</dbReference>
<dbReference type="InterPro" id="IPR001647">
    <property type="entry name" value="HTH_TetR"/>
</dbReference>
<keyword evidence="1 2" id="KW-0238">DNA-binding</keyword>
<dbReference type="Gene3D" id="1.10.357.10">
    <property type="entry name" value="Tetracycline Repressor, domain 2"/>
    <property type="match status" value="1"/>
</dbReference>
<evidence type="ECO:0000256" key="1">
    <source>
        <dbReference type="ARBA" id="ARBA00023125"/>
    </source>
</evidence>
<dbReference type="Pfam" id="PF00440">
    <property type="entry name" value="TetR_N"/>
    <property type="match status" value="1"/>
</dbReference>
<dbReference type="PANTHER" id="PTHR30055">
    <property type="entry name" value="HTH-TYPE TRANSCRIPTIONAL REGULATOR RUTR"/>
    <property type="match status" value="1"/>
</dbReference>
<dbReference type="InterPro" id="IPR036271">
    <property type="entry name" value="Tet_transcr_reg_TetR-rel_C_sf"/>
</dbReference>
<dbReference type="EMBL" id="BSDP01000001">
    <property type="protein sequence ID" value="GLI28578.1"/>
    <property type="molecule type" value="Genomic_DNA"/>
</dbReference>
<dbReference type="SUPFAM" id="SSF48498">
    <property type="entry name" value="Tetracyclin repressor-like, C-terminal domain"/>
    <property type="match status" value="1"/>
</dbReference>
<dbReference type="Proteomes" id="UP001144396">
    <property type="component" value="Unassembled WGS sequence"/>
</dbReference>